<dbReference type="Proteomes" id="UP000009168">
    <property type="component" value="Unassembled WGS sequence"/>
</dbReference>
<dbReference type="InParanoid" id="Q22YU6"/>
<dbReference type="EMBL" id="GG662798">
    <property type="protein sequence ID" value="EAR90575.2"/>
    <property type="molecule type" value="Genomic_DNA"/>
</dbReference>
<gene>
    <name evidence="1" type="ORF">TTHERM_00122240</name>
</gene>
<evidence type="ECO:0000313" key="2">
    <source>
        <dbReference type="Proteomes" id="UP000009168"/>
    </source>
</evidence>
<evidence type="ECO:0000313" key="1">
    <source>
        <dbReference type="EMBL" id="EAR90575.2"/>
    </source>
</evidence>
<name>Q22YU6_TETTS</name>
<keyword evidence="2" id="KW-1185">Reference proteome</keyword>
<protein>
    <submittedName>
        <fullName evidence="1">Uncharacterized protein</fullName>
    </submittedName>
</protein>
<dbReference type="KEGG" id="tet:TTHERM_00122240"/>
<dbReference type="AlphaFoldDB" id="Q22YU6"/>
<dbReference type="HOGENOM" id="CLU_1771847_0_0_1"/>
<dbReference type="GeneID" id="7833203"/>
<dbReference type="RefSeq" id="XP_001010820.2">
    <property type="nucleotide sequence ID" value="XM_001010820.2"/>
</dbReference>
<organism evidence="1 2">
    <name type="scientific">Tetrahymena thermophila (strain SB210)</name>
    <dbReference type="NCBI Taxonomy" id="312017"/>
    <lineage>
        <taxon>Eukaryota</taxon>
        <taxon>Sar</taxon>
        <taxon>Alveolata</taxon>
        <taxon>Ciliophora</taxon>
        <taxon>Intramacronucleata</taxon>
        <taxon>Oligohymenophorea</taxon>
        <taxon>Hymenostomatida</taxon>
        <taxon>Tetrahymenina</taxon>
        <taxon>Tetrahymenidae</taxon>
        <taxon>Tetrahymena</taxon>
    </lineage>
</organism>
<reference evidence="2" key="1">
    <citation type="journal article" date="2006" name="PLoS Biol.">
        <title>Macronuclear genome sequence of the ciliate Tetrahymena thermophila, a model eukaryote.</title>
        <authorList>
            <person name="Eisen J.A."/>
            <person name="Coyne R.S."/>
            <person name="Wu M."/>
            <person name="Wu D."/>
            <person name="Thiagarajan M."/>
            <person name="Wortman J.R."/>
            <person name="Badger J.H."/>
            <person name="Ren Q."/>
            <person name="Amedeo P."/>
            <person name="Jones K.M."/>
            <person name="Tallon L.J."/>
            <person name="Delcher A.L."/>
            <person name="Salzberg S.L."/>
            <person name="Silva J.C."/>
            <person name="Haas B.J."/>
            <person name="Majoros W.H."/>
            <person name="Farzad M."/>
            <person name="Carlton J.M."/>
            <person name="Smith R.K. Jr."/>
            <person name="Garg J."/>
            <person name="Pearlman R.E."/>
            <person name="Karrer K.M."/>
            <person name="Sun L."/>
            <person name="Manning G."/>
            <person name="Elde N.C."/>
            <person name="Turkewitz A.P."/>
            <person name="Asai D.J."/>
            <person name="Wilkes D.E."/>
            <person name="Wang Y."/>
            <person name="Cai H."/>
            <person name="Collins K."/>
            <person name="Stewart B.A."/>
            <person name="Lee S.R."/>
            <person name="Wilamowska K."/>
            <person name="Weinberg Z."/>
            <person name="Ruzzo W.L."/>
            <person name="Wloga D."/>
            <person name="Gaertig J."/>
            <person name="Frankel J."/>
            <person name="Tsao C.-C."/>
            <person name="Gorovsky M.A."/>
            <person name="Keeling P.J."/>
            <person name="Waller R.F."/>
            <person name="Patron N.J."/>
            <person name="Cherry J.M."/>
            <person name="Stover N.A."/>
            <person name="Krieger C.J."/>
            <person name="del Toro C."/>
            <person name="Ryder H.F."/>
            <person name="Williamson S.C."/>
            <person name="Barbeau R.A."/>
            <person name="Hamilton E.P."/>
            <person name="Orias E."/>
        </authorList>
    </citation>
    <scope>NUCLEOTIDE SEQUENCE [LARGE SCALE GENOMIC DNA]</scope>
    <source>
        <strain evidence="2">SB210</strain>
    </source>
</reference>
<sequence length="88" mass="10456">MSQEREEILQKEIKSVQDKNDRISLDQKIKKLPVFQKKYIYRIETIPNQMSPRQDLKVLLSMEHPGPKNQSPDLTFPFILYNQLLLSN</sequence>
<accession>Q22YU6</accession>
<proteinExistence type="predicted"/>